<comment type="caution">
    <text evidence="2">The sequence shown here is derived from an EMBL/GenBank/DDBJ whole genome shotgun (WGS) entry which is preliminary data.</text>
</comment>
<dbReference type="Proteomes" id="UP000765509">
    <property type="component" value="Unassembled WGS sequence"/>
</dbReference>
<reference evidence="2" key="1">
    <citation type="submission" date="2021-03" db="EMBL/GenBank/DDBJ databases">
        <title>Draft genome sequence of rust myrtle Austropuccinia psidii MF-1, a brazilian biotype.</title>
        <authorList>
            <person name="Quecine M.C."/>
            <person name="Pachon D.M.R."/>
            <person name="Bonatelli M.L."/>
            <person name="Correr F.H."/>
            <person name="Franceschini L.M."/>
            <person name="Leite T.F."/>
            <person name="Margarido G.R.A."/>
            <person name="Almeida C.A."/>
            <person name="Ferrarezi J.A."/>
            <person name="Labate C.A."/>
        </authorList>
    </citation>
    <scope>NUCLEOTIDE SEQUENCE</scope>
    <source>
        <strain evidence="2">MF-1</strain>
    </source>
</reference>
<feature type="compositionally biased region" description="Basic and acidic residues" evidence="1">
    <location>
        <begin position="54"/>
        <end position="68"/>
    </location>
</feature>
<feature type="region of interest" description="Disordered" evidence="1">
    <location>
        <begin position="36"/>
        <end position="116"/>
    </location>
</feature>
<sequence length="207" mass="23576">MNVTSEAKSMNSQPTKLGLNSLKEIYSKYKITIKKDFKPQDNPIVQEEGIESTSRPKEYEELNKRLENIIENQPTNGNDYGNKNSKKESRKPNIKNNVDDNASALPQEVTSPPKGFSKVLRPEASLKKENNEIQKLQPFPSNMVNIGARLIIENENITNQNLQYSKIGIGKSEKDWSKELIQDPKEESDTYLPEKNNLFHILTSNKA</sequence>
<name>A0A9Q3I339_9BASI</name>
<evidence type="ECO:0000313" key="2">
    <source>
        <dbReference type="EMBL" id="MBW0524680.1"/>
    </source>
</evidence>
<keyword evidence="3" id="KW-1185">Reference proteome</keyword>
<dbReference type="EMBL" id="AVOT02031219">
    <property type="protein sequence ID" value="MBW0524680.1"/>
    <property type="molecule type" value="Genomic_DNA"/>
</dbReference>
<protein>
    <submittedName>
        <fullName evidence="2">Uncharacterized protein</fullName>
    </submittedName>
</protein>
<gene>
    <name evidence="2" type="ORF">O181_064395</name>
</gene>
<proteinExistence type="predicted"/>
<organism evidence="2 3">
    <name type="scientific">Austropuccinia psidii MF-1</name>
    <dbReference type="NCBI Taxonomy" id="1389203"/>
    <lineage>
        <taxon>Eukaryota</taxon>
        <taxon>Fungi</taxon>
        <taxon>Dikarya</taxon>
        <taxon>Basidiomycota</taxon>
        <taxon>Pucciniomycotina</taxon>
        <taxon>Pucciniomycetes</taxon>
        <taxon>Pucciniales</taxon>
        <taxon>Sphaerophragmiaceae</taxon>
        <taxon>Austropuccinia</taxon>
    </lineage>
</organism>
<feature type="compositionally biased region" description="Polar residues" evidence="1">
    <location>
        <begin position="70"/>
        <end position="83"/>
    </location>
</feature>
<evidence type="ECO:0000313" key="3">
    <source>
        <dbReference type="Proteomes" id="UP000765509"/>
    </source>
</evidence>
<accession>A0A9Q3I339</accession>
<evidence type="ECO:0000256" key="1">
    <source>
        <dbReference type="SAM" id="MobiDB-lite"/>
    </source>
</evidence>
<dbReference type="AlphaFoldDB" id="A0A9Q3I339"/>